<dbReference type="Proteomes" id="UP000655287">
    <property type="component" value="Unassembled WGS sequence"/>
</dbReference>
<proteinExistence type="predicted"/>
<dbReference type="EMBL" id="BOOU01000019">
    <property type="protein sequence ID" value="GII76458.1"/>
    <property type="molecule type" value="Genomic_DNA"/>
</dbReference>
<dbReference type="RefSeq" id="WP_203983092.1">
    <property type="nucleotide sequence ID" value="NZ_BOOU01000019.1"/>
</dbReference>
<evidence type="ECO:0000313" key="1">
    <source>
        <dbReference type="EMBL" id="GII76458.1"/>
    </source>
</evidence>
<sequence length="296" mass="30767">MTLHVITGRGATAARTALLLAAGGERVRIVSRTGGGPDHPLVEKVAADATDTDRLTELLTGAVTLINCAAPAYDRWPQDFPPLAASLLAAVRRTGARYVMLGNLYGYGPVDGPLHPGLPLKAAGPKGRVRAAVWEQAAAAGVPVTEVRAGQFYGAGAVSVFTLMVVRPVLAGAPALVPQEVDLPHSYSSIGDTARTLVAAARDERAFGRAWHAPVVTPSLRELAGRLAGLAGAPAPRIEQLSGREVALLALTAPFWGELHETLFMPGVPQLSDHSETEAVLGVGATPVDQVLAEML</sequence>
<dbReference type="SUPFAM" id="SSF51735">
    <property type="entry name" value="NAD(P)-binding Rossmann-fold domains"/>
    <property type="match status" value="1"/>
</dbReference>
<dbReference type="Gene3D" id="3.40.50.720">
    <property type="entry name" value="NAD(P)-binding Rossmann-like Domain"/>
    <property type="match status" value="1"/>
</dbReference>
<accession>A0A919QZ32</accession>
<organism evidence="1 2">
    <name type="scientific">Sphaerisporangium rufum</name>
    <dbReference type="NCBI Taxonomy" id="1381558"/>
    <lineage>
        <taxon>Bacteria</taxon>
        <taxon>Bacillati</taxon>
        <taxon>Actinomycetota</taxon>
        <taxon>Actinomycetes</taxon>
        <taxon>Streptosporangiales</taxon>
        <taxon>Streptosporangiaceae</taxon>
        <taxon>Sphaerisporangium</taxon>
    </lineage>
</organism>
<keyword evidence="2" id="KW-1185">Reference proteome</keyword>
<gene>
    <name evidence="1" type="ORF">Sru01_14400</name>
</gene>
<dbReference type="InterPro" id="IPR036291">
    <property type="entry name" value="NAD(P)-bd_dom_sf"/>
</dbReference>
<comment type="caution">
    <text evidence="1">The sequence shown here is derived from an EMBL/GenBank/DDBJ whole genome shotgun (WGS) entry which is preliminary data.</text>
</comment>
<name>A0A919QZ32_9ACTN</name>
<evidence type="ECO:0000313" key="2">
    <source>
        <dbReference type="Proteomes" id="UP000655287"/>
    </source>
</evidence>
<dbReference type="AlphaFoldDB" id="A0A919QZ32"/>
<reference evidence="1" key="1">
    <citation type="submission" date="2021-01" db="EMBL/GenBank/DDBJ databases">
        <title>Whole genome shotgun sequence of Sphaerisporangium rufum NBRC 109079.</title>
        <authorList>
            <person name="Komaki H."/>
            <person name="Tamura T."/>
        </authorList>
    </citation>
    <scope>NUCLEOTIDE SEQUENCE</scope>
    <source>
        <strain evidence="1">NBRC 109079</strain>
    </source>
</reference>
<protein>
    <submittedName>
        <fullName evidence="1">Oxidoreductase</fullName>
    </submittedName>
</protein>